<dbReference type="RefSeq" id="WP_091093882.1">
    <property type="nucleotide sequence ID" value="NZ_FNRD01000019.1"/>
</dbReference>
<accession>A0A1H4GAH5</accession>
<dbReference type="AlphaFoldDB" id="A0A1H4GAH5"/>
<feature type="transmembrane region" description="Helical" evidence="1">
    <location>
        <begin position="62"/>
        <end position="81"/>
    </location>
</feature>
<organism evidence="2 3">
    <name type="scientific">Flavobacterium gillisiae</name>
    <dbReference type="NCBI Taxonomy" id="150146"/>
    <lineage>
        <taxon>Bacteria</taxon>
        <taxon>Pseudomonadati</taxon>
        <taxon>Bacteroidota</taxon>
        <taxon>Flavobacteriia</taxon>
        <taxon>Flavobacteriales</taxon>
        <taxon>Flavobacteriaceae</taxon>
        <taxon>Flavobacterium</taxon>
    </lineage>
</organism>
<name>A0A1H4GAH5_9FLAO</name>
<keyword evidence="1" id="KW-0812">Transmembrane</keyword>
<sequence length="173" mass="19905">MDIQFWIDHADSLFHQIFMIVMGGLVGMAALFGTTYNVINILVYYILIPASWIYLISRKTSIWINVLSLISLLFFLLLPGLRANSDYAFQKSVDFLNWTAKIFNSNYIDMSVYICVVAVGLIYLLLIPLTLPKKLTKKIGLFSAIISVLYLIIIYPNFKEMLLWGLNKMNVKY</sequence>
<evidence type="ECO:0000313" key="3">
    <source>
        <dbReference type="Proteomes" id="UP000198951"/>
    </source>
</evidence>
<dbReference type="EMBL" id="FNRD01000019">
    <property type="protein sequence ID" value="SEB06636.1"/>
    <property type="molecule type" value="Genomic_DNA"/>
</dbReference>
<feature type="transmembrane region" description="Helical" evidence="1">
    <location>
        <begin position="38"/>
        <end position="55"/>
    </location>
</feature>
<feature type="transmembrane region" description="Helical" evidence="1">
    <location>
        <begin position="110"/>
        <end position="127"/>
    </location>
</feature>
<keyword evidence="3" id="KW-1185">Reference proteome</keyword>
<dbReference type="OrthoDB" id="1433971at2"/>
<reference evidence="3" key="1">
    <citation type="submission" date="2016-10" db="EMBL/GenBank/DDBJ databases">
        <authorList>
            <person name="Varghese N."/>
            <person name="Submissions S."/>
        </authorList>
    </citation>
    <scope>NUCLEOTIDE SEQUENCE [LARGE SCALE GENOMIC DNA]</scope>
    <source>
        <strain evidence="3">DSM 22376</strain>
    </source>
</reference>
<keyword evidence="1" id="KW-1133">Transmembrane helix</keyword>
<evidence type="ECO:0000256" key="1">
    <source>
        <dbReference type="SAM" id="Phobius"/>
    </source>
</evidence>
<gene>
    <name evidence="2" type="ORF">SAMN05443667_11928</name>
</gene>
<dbReference type="Proteomes" id="UP000198951">
    <property type="component" value="Unassembled WGS sequence"/>
</dbReference>
<proteinExistence type="predicted"/>
<keyword evidence="1" id="KW-0472">Membrane</keyword>
<feature type="transmembrane region" description="Helical" evidence="1">
    <location>
        <begin position="12"/>
        <end position="32"/>
    </location>
</feature>
<feature type="transmembrane region" description="Helical" evidence="1">
    <location>
        <begin position="139"/>
        <end position="158"/>
    </location>
</feature>
<protein>
    <submittedName>
        <fullName evidence="2">Uncharacterized protein</fullName>
    </submittedName>
</protein>
<evidence type="ECO:0000313" key="2">
    <source>
        <dbReference type="EMBL" id="SEB06636.1"/>
    </source>
</evidence>